<feature type="non-terminal residue" evidence="4">
    <location>
        <position position="803"/>
    </location>
</feature>
<dbReference type="InterPro" id="IPR025836">
    <property type="entry name" value="Zn_knuckle_CX2CX4HX4C"/>
</dbReference>
<dbReference type="PANTHER" id="PTHR31286:SF178">
    <property type="entry name" value="DUF4283 DOMAIN-CONTAINING PROTEIN"/>
    <property type="match status" value="1"/>
</dbReference>
<dbReference type="InterPro" id="IPR036691">
    <property type="entry name" value="Endo/exonu/phosph_ase_sf"/>
</dbReference>
<proteinExistence type="predicted"/>
<evidence type="ECO:0000313" key="4">
    <source>
        <dbReference type="EMBL" id="CAA0816285.1"/>
    </source>
</evidence>
<dbReference type="OrthoDB" id="1434973at2759"/>
<evidence type="ECO:0000259" key="2">
    <source>
        <dbReference type="Pfam" id="PF14111"/>
    </source>
</evidence>
<dbReference type="Pfam" id="PF14392">
    <property type="entry name" value="zf-CCHC_4"/>
    <property type="match status" value="1"/>
</dbReference>
<reference evidence="4" key="1">
    <citation type="submission" date="2019-12" db="EMBL/GenBank/DDBJ databases">
        <authorList>
            <person name="Scholes J."/>
        </authorList>
    </citation>
    <scope>NUCLEOTIDE SEQUENCE</scope>
</reference>
<dbReference type="AlphaFoldDB" id="A0A9N7MVV0"/>
<sequence length="803" mass="91157">SPQSSRVMEQEVIDKLDRFALSEREKTGVTLSMVDVEPGVNECELSLIGTMIGDKKVNLSGLKTTMGIIWRLSRPFSVRALGTNSFQFLFRSEEDKAKVLKGKAWSFDGQYLILKQWQKNAMEFRKEELRVALWVQIHNLPLHWISEETGSKIGQLFGEVTAVNIPGAGGASGRIIRILTEVNVSEPIVRGTKIKLGDEEHWIDFRYENLLTFCFYCCFIGHNDKHCEIKTSDLKRNCLRTGQFGDWLRGYNGGFFEARERKSGSPSGDNLNSESSKARKSGDAENNLSVVGEVGIVEGAGNKGREGDRSNIKEALISDAELILNCKEGGEGDEVRSVGQEMVCVEPMALDSSQVKEAEGNELSNIPIQQVSNIPIQQKKSFIKTVCKNLLINDRWACVDSVGSRGGLLVFWSQKVEVVDIISNSFSMQVCFQWNGSRDNMWAIFVYASNDPGERRNQWEFLLNSKSGWGDKWFIAGDFNDILHSGEKSGGVLRGEASFKSFRGFVQSLNVVDCPTVGHEYIWANNRRGREFIEVKLDRFFLSPEWWFKFPNCSVLHVPLVSSDHCLLLMNTETTNRKERQRFFFDGRWAKQEGFQECVSKAWNTETGGVGLYNFQKKLRNVKLGLLAWTVGQGTNSAKIIKSCNAKLQSLGREGGDRDWDEWGRCRDQVHQAYKSEKTYWKQKARIRWLQEGDSNTRFFQACVRQRRSRNNLENLISKLGVKCADDKEIQGEVEEFFEKLFKSQNPIFVNLHKSNIFFSPNTPHHVQSAICLSLEGIKVAKNSKYLGLPLGIGRNKRETFNF</sequence>
<gene>
    <name evidence="4" type="ORF">SHERM_16153</name>
</gene>
<evidence type="ECO:0000256" key="1">
    <source>
        <dbReference type="SAM" id="MobiDB-lite"/>
    </source>
</evidence>
<accession>A0A9N7MVV0</accession>
<evidence type="ECO:0000313" key="5">
    <source>
        <dbReference type="Proteomes" id="UP001153555"/>
    </source>
</evidence>
<feature type="region of interest" description="Disordered" evidence="1">
    <location>
        <begin position="259"/>
        <end position="285"/>
    </location>
</feature>
<name>A0A9N7MVV0_STRHE</name>
<feature type="non-terminal residue" evidence="4">
    <location>
        <position position="1"/>
    </location>
</feature>
<dbReference type="Gene3D" id="3.60.10.10">
    <property type="entry name" value="Endonuclease/exonuclease/phosphatase"/>
    <property type="match status" value="1"/>
</dbReference>
<dbReference type="Pfam" id="PF14111">
    <property type="entry name" value="DUF4283"/>
    <property type="match status" value="1"/>
</dbReference>
<dbReference type="Proteomes" id="UP001153555">
    <property type="component" value="Unassembled WGS sequence"/>
</dbReference>
<keyword evidence="5" id="KW-1185">Reference proteome</keyword>
<organism evidence="4 5">
    <name type="scientific">Striga hermonthica</name>
    <name type="common">Purple witchweed</name>
    <name type="synonym">Buchnera hermonthica</name>
    <dbReference type="NCBI Taxonomy" id="68872"/>
    <lineage>
        <taxon>Eukaryota</taxon>
        <taxon>Viridiplantae</taxon>
        <taxon>Streptophyta</taxon>
        <taxon>Embryophyta</taxon>
        <taxon>Tracheophyta</taxon>
        <taxon>Spermatophyta</taxon>
        <taxon>Magnoliopsida</taxon>
        <taxon>eudicotyledons</taxon>
        <taxon>Gunneridae</taxon>
        <taxon>Pentapetalae</taxon>
        <taxon>asterids</taxon>
        <taxon>lamiids</taxon>
        <taxon>Lamiales</taxon>
        <taxon>Orobanchaceae</taxon>
        <taxon>Buchnereae</taxon>
        <taxon>Striga</taxon>
    </lineage>
</organism>
<evidence type="ECO:0000259" key="3">
    <source>
        <dbReference type="Pfam" id="PF14392"/>
    </source>
</evidence>
<protein>
    <recommendedName>
        <fullName evidence="6">DUF4283 domain-containing protein</fullName>
    </recommendedName>
</protein>
<evidence type="ECO:0008006" key="6">
    <source>
        <dbReference type="Google" id="ProtNLM"/>
    </source>
</evidence>
<dbReference type="EMBL" id="CACSLK010013932">
    <property type="protein sequence ID" value="CAA0816285.1"/>
    <property type="molecule type" value="Genomic_DNA"/>
</dbReference>
<feature type="domain" description="DUF4283" evidence="2">
    <location>
        <begin position="41"/>
        <end position="120"/>
    </location>
</feature>
<dbReference type="SUPFAM" id="SSF56219">
    <property type="entry name" value="DNase I-like"/>
    <property type="match status" value="1"/>
</dbReference>
<dbReference type="PANTHER" id="PTHR31286">
    <property type="entry name" value="GLYCINE-RICH CELL WALL STRUCTURAL PROTEIN 1.8-LIKE"/>
    <property type="match status" value="1"/>
</dbReference>
<dbReference type="InterPro" id="IPR025558">
    <property type="entry name" value="DUF4283"/>
</dbReference>
<feature type="domain" description="Zinc knuckle CX2CX4HX4C" evidence="3">
    <location>
        <begin position="183"/>
        <end position="228"/>
    </location>
</feature>
<comment type="caution">
    <text evidence="4">The sequence shown here is derived from an EMBL/GenBank/DDBJ whole genome shotgun (WGS) entry which is preliminary data.</text>
</comment>
<dbReference type="InterPro" id="IPR040256">
    <property type="entry name" value="At4g02000-like"/>
</dbReference>
<feature type="compositionally biased region" description="Polar residues" evidence="1">
    <location>
        <begin position="264"/>
        <end position="275"/>
    </location>
</feature>